<accession>A0A2S3VR93</accession>
<reference evidence="2" key="1">
    <citation type="submission" date="2017-02" db="EMBL/GenBank/DDBJ databases">
        <authorList>
            <person name="Furmanczyk E.M."/>
        </authorList>
    </citation>
    <scope>NUCLEOTIDE SEQUENCE [LARGE SCALE GENOMIC DNA]</scope>
    <source>
        <strain evidence="2">AP3_22</strain>
    </source>
</reference>
<dbReference type="EMBL" id="MUJK01000003">
    <property type="protein sequence ID" value="POF42476.1"/>
    <property type="molecule type" value="Genomic_DNA"/>
</dbReference>
<dbReference type="Proteomes" id="UP000237440">
    <property type="component" value="Unassembled WGS sequence"/>
</dbReference>
<organism evidence="1 2">
    <name type="scientific">Pseudomonas laurylsulfativorans</name>
    <dbReference type="NCBI Taxonomy" id="1943631"/>
    <lineage>
        <taxon>Bacteria</taxon>
        <taxon>Pseudomonadati</taxon>
        <taxon>Pseudomonadota</taxon>
        <taxon>Gammaproteobacteria</taxon>
        <taxon>Pseudomonadales</taxon>
        <taxon>Pseudomonadaceae</taxon>
        <taxon>Pseudomonas</taxon>
    </lineage>
</organism>
<comment type="caution">
    <text evidence="1">The sequence shown here is derived from an EMBL/GenBank/DDBJ whole genome shotgun (WGS) entry which is preliminary data.</text>
</comment>
<proteinExistence type="predicted"/>
<gene>
    <name evidence="1" type="ORF">B0D71_11755</name>
</gene>
<dbReference type="RefSeq" id="WP_103395262.1">
    <property type="nucleotide sequence ID" value="NZ_MUJK01000003.1"/>
</dbReference>
<keyword evidence="2" id="KW-1185">Reference proteome</keyword>
<dbReference type="AlphaFoldDB" id="A0A2S3VR93"/>
<evidence type="ECO:0000313" key="2">
    <source>
        <dbReference type="Proteomes" id="UP000237440"/>
    </source>
</evidence>
<dbReference type="OrthoDB" id="6848855at2"/>
<name>A0A2S3VR93_9PSED</name>
<protein>
    <submittedName>
        <fullName evidence="1">Oxygen-regulated invasion protein OrgB</fullName>
    </submittedName>
</protein>
<evidence type="ECO:0000313" key="1">
    <source>
        <dbReference type="EMBL" id="POF42476.1"/>
    </source>
</evidence>
<sequence length="239" mass="27026">MLDAIRTLTDLPVASDALVSREDIVAARRRRALQQQAQRWARDCVEQARRDAEAVHAHAFSQGYADGILRVMEHLANGLLASQALGQQLRSDLAQSARDLLTDALKRPEWLDEMLERWLTTQPAGTGAVLHVLLPMHCRPQGNELRERLSRLWSGELVIDYHPQERYVARLADQLLEFDLETTRQRLEPRLLACVANLPESVRALDRASMQALTDLYSTFAERSAGCTETAPTEVRHED</sequence>